<feature type="compositionally biased region" description="Gly residues" evidence="1">
    <location>
        <begin position="20"/>
        <end position="32"/>
    </location>
</feature>
<keyword evidence="3" id="KW-1185">Reference proteome</keyword>
<evidence type="ECO:0000313" key="3">
    <source>
        <dbReference type="Proteomes" id="UP001356427"/>
    </source>
</evidence>
<reference evidence="2 3" key="1">
    <citation type="submission" date="2021-04" db="EMBL/GenBank/DDBJ databases">
        <authorList>
            <person name="De Guttry C."/>
            <person name="Zahm M."/>
            <person name="Klopp C."/>
            <person name="Cabau C."/>
            <person name="Louis A."/>
            <person name="Berthelot C."/>
            <person name="Parey E."/>
            <person name="Roest Crollius H."/>
            <person name="Montfort J."/>
            <person name="Robinson-Rechavi M."/>
            <person name="Bucao C."/>
            <person name="Bouchez O."/>
            <person name="Gislard M."/>
            <person name="Lluch J."/>
            <person name="Milhes M."/>
            <person name="Lampietro C."/>
            <person name="Lopez Roques C."/>
            <person name="Donnadieu C."/>
            <person name="Braasch I."/>
            <person name="Desvignes T."/>
            <person name="Postlethwait J."/>
            <person name="Bobe J."/>
            <person name="Wedekind C."/>
            <person name="Guiguen Y."/>
        </authorList>
    </citation>
    <scope>NUCLEOTIDE SEQUENCE [LARGE SCALE GENOMIC DNA]</scope>
    <source>
        <strain evidence="2">Cs_M1</strain>
        <tissue evidence="2">Blood</tissue>
    </source>
</reference>
<protein>
    <submittedName>
        <fullName evidence="2">Uncharacterized protein</fullName>
    </submittedName>
</protein>
<proteinExistence type="predicted"/>
<name>A0AAN8QLK0_9TELE</name>
<comment type="caution">
    <text evidence="2">The sequence shown here is derived from an EMBL/GenBank/DDBJ whole genome shotgun (WGS) entry which is preliminary data.</text>
</comment>
<feature type="compositionally biased region" description="Basic and acidic residues" evidence="1">
    <location>
        <begin position="1"/>
        <end position="19"/>
    </location>
</feature>
<organism evidence="2 3">
    <name type="scientific">Coregonus suidteri</name>
    <dbReference type="NCBI Taxonomy" id="861788"/>
    <lineage>
        <taxon>Eukaryota</taxon>
        <taxon>Metazoa</taxon>
        <taxon>Chordata</taxon>
        <taxon>Craniata</taxon>
        <taxon>Vertebrata</taxon>
        <taxon>Euteleostomi</taxon>
        <taxon>Actinopterygii</taxon>
        <taxon>Neopterygii</taxon>
        <taxon>Teleostei</taxon>
        <taxon>Protacanthopterygii</taxon>
        <taxon>Salmoniformes</taxon>
        <taxon>Salmonidae</taxon>
        <taxon>Coregoninae</taxon>
        <taxon>Coregonus</taxon>
    </lineage>
</organism>
<evidence type="ECO:0000313" key="2">
    <source>
        <dbReference type="EMBL" id="KAK6294082.1"/>
    </source>
</evidence>
<sequence>MISKGEEEGGRGGEEEGGRGGRGGNGGGGGGGRMEEGTTPMKLSKLVGAASLPHLKCAHLRDHFIGSKVKSPPKRGTRQAKTRWVYRVYEGIEVGVKGI</sequence>
<feature type="region of interest" description="Disordered" evidence="1">
    <location>
        <begin position="1"/>
        <end position="40"/>
    </location>
</feature>
<evidence type="ECO:0000256" key="1">
    <source>
        <dbReference type="SAM" id="MobiDB-lite"/>
    </source>
</evidence>
<dbReference type="EMBL" id="JAGTTL010000035">
    <property type="protein sequence ID" value="KAK6294082.1"/>
    <property type="molecule type" value="Genomic_DNA"/>
</dbReference>
<gene>
    <name evidence="2" type="ORF">J4Q44_G00349120</name>
</gene>
<accession>A0AAN8QLK0</accession>
<dbReference type="Proteomes" id="UP001356427">
    <property type="component" value="Unassembled WGS sequence"/>
</dbReference>
<dbReference type="AlphaFoldDB" id="A0AAN8QLK0"/>